<keyword evidence="4" id="KW-1185">Reference proteome</keyword>
<feature type="domain" description="HNH nuclease" evidence="2">
    <location>
        <begin position="196"/>
        <end position="245"/>
    </location>
</feature>
<dbReference type="Proteomes" id="UP001479933">
    <property type="component" value="Chromosome"/>
</dbReference>
<organism evidence="3 4">
    <name type="scientific">Gordonia hydrophobica</name>
    <dbReference type="NCBI Taxonomy" id="40516"/>
    <lineage>
        <taxon>Bacteria</taxon>
        <taxon>Bacillati</taxon>
        <taxon>Actinomycetota</taxon>
        <taxon>Actinomycetes</taxon>
        <taxon>Mycobacteriales</taxon>
        <taxon>Gordoniaceae</taxon>
        <taxon>Gordonia</taxon>
    </lineage>
</organism>
<feature type="compositionally biased region" description="Basic and acidic residues" evidence="1">
    <location>
        <begin position="273"/>
        <end position="290"/>
    </location>
</feature>
<reference evidence="3 4" key="1">
    <citation type="journal article" date="2023" name="Virus Evol.">
        <title>Computational host range prediction-The good, the bad, and the ugly.</title>
        <authorList>
            <person name="Howell A.A."/>
            <person name="Versoza C.J."/>
            <person name="Pfeifer S.P."/>
        </authorList>
    </citation>
    <scope>NUCLEOTIDE SEQUENCE [LARGE SCALE GENOMIC DNA]</scope>
    <source>
        <strain evidence="3 4">1610/1b</strain>
    </source>
</reference>
<keyword evidence="3" id="KW-0540">Nuclease</keyword>
<accession>A0ABZ2TYE1</accession>
<gene>
    <name evidence="3" type="ORF">RVF87_14775</name>
</gene>
<dbReference type="EMBL" id="CP136137">
    <property type="protein sequence ID" value="WYY06325.1"/>
    <property type="molecule type" value="Genomic_DNA"/>
</dbReference>
<dbReference type="RefSeq" id="WP_169802409.1">
    <property type="nucleotide sequence ID" value="NZ_CP136137.1"/>
</dbReference>
<dbReference type="InterPro" id="IPR003615">
    <property type="entry name" value="HNH_nuc"/>
</dbReference>
<sequence length="297" mass="33050">MKISATTPDHAEFAMEDGLWDVRKSDAFKNIGPGDDVFFWLGGGKPNGGLKGWGRVESGLHAITPEMRHARWNDVETGGYTHRFTFESLSSEPRWDPAWSEIEALLGKRLAPPAPANPLYHPKHVQLVRGLYIPGSVKGTDLMFGTADNPSPVDDIEPYRATSGTDSREVVKRAIAVRQGQLAFRNSLLKAYHEECAVTRFDAANALEAAHIDPYRGAENHHIQNGILLRSDVHTLFDLHEITIDDQYSVAVAPSLLTTQYGNLEGRSIELPDQEDQRPSQEALARHRADCGWYSQK</sequence>
<evidence type="ECO:0000313" key="4">
    <source>
        <dbReference type="Proteomes" id="UP001479933"/>
    </source>
</evidence>
<proteinExistence type="predicted"/>
<evidence type="ECO:0000313" key="3">
    <source>
        <dbReference type="EMBL" id="WYY06325.1"/>
    </source>
</evidence>
<keyword evidence="3" id="KW-0378">Hydrolase</keyword>
<evidence type="ECO:0000259" key="2">
    <source>
        <dbReference type="Pfam" id="PF13391"/>
    </source>
</evidence>
<dbReference type="Pfam" id="PF13391">
    <property type="entry name" value="HNH_2"/>
    <property type="match status" value="1"/>
</dbReference>
<keyword evidence="3" id="KW-0255">Endonuclease</keyword>
<feature type="region of interest" description="Disordered" evidence="1">
    <location>
        <begin position="273"/>
        <end position="297"/>
    </location>
</feature>
<dbReference type="GO" id="GO:0004519">
    <property type="term" value="F:endonuclease activity"/>
    <property type="evidence" value="ECO:0007669"/>
    <property type="project" value="UniProtKB-KW"/>
</dbReference>
<protein>
    <submittedName>
        <fullName evidence="3">HNH endonuclease</fullName>
    </submittedName>
</protein>
<name>A0ABZ2TYE1_9ACTN</name>
<evidence type="ECO:0000256" key="1">
    <source>
        <dbReference type="SAM" id="MobiDB-lite"/>
    </source>
</evidence>